<comment type="caution">
    <text evidence="1">The sequence shown here is derived from an EMBL/GenBank/DDBJ whole genome shotgun (WGS) entry which is preliminary data.</text>
</comment>
<dbReference type="EMBL" id="CAJOAX010012539">
    <property type="protein sequence ID" value="CAF4114000.1"/>
    <property type="molecule type" value="Genomic_DNA"/>
</dbReference>
<evidence type="ECO:0000313" key="3">
    <source>
        <dbReference type="Proteomes" id="UP000663882"/>
    </source>
</evidence>
<evidence type="ECO:0000313" key="1">
    <source>
        <dbReference type="EMBL" id="CAF1413127.1"/>
    </source>
</evidence>
<protein>
    <submittedName>
        <fullName evidence="1">Uncharacterized protein</fullName>
    </submittedName>
</protein>
<gene>
    <name evidence="2" type="ORF">OTI717_LOCUS34622</name>
    <name evidence="1" type="ORF">RFH988_LOCUS35305</name>
</gene>
<dbReference type="AlphaFoldDB" id="A0A815M8K0"/>
<dbReference type="EMBL" id="CAJNOO010005311">
    <property type="protein sequence ID" value="CAF1413127.1"/>
    <property type="molecule type" value="Genomic_DNA"/>
</dbReference>
<organism evidence="1 3">
    <name type="scientific">Rotaria sordida</name>
    <dbReference type="NCBI Taxonomy" id="392033"/>
    <lineage>
        <taxon>Eukaryota</taxon>
        <taxon>Metazoa</taxon>
        <taxon>Spiralia</taxon>
        <taxon>Gnathifera</taxon>
        <taxon>Rotifera</taxon>
        <taxon>Eurotatoria</taxon>
        <taxon>Bdelloidea</taxon>
        <taxon>Philodinida</taxon>
        <taxon>Philodinidae</taxon>
        <taxon>Rotaria</taxon>
    </lineage>
</organism>
<dbReference type="Proteomes" id="UP000663823">
    <property type="component" value="Unassembled WGS sequence"/>
</dbReference>
<feature type="non-terminal residue" evidence="1">
    <location>
        <position position="36"/>
    </location>
</feature>
<proteinExistence type="predicted"/>
<name>A0A815M8K0_9BILA</name>
<evidence type="ECO:0000313" key="2">
    <source>
        <dbReference type="EMBL" id="CAF4114000.1"/>
    </source>
</evidence>
<accession>A0A815M8K0</accession>
<dbReference type="Proteomes" id="UP000663882">
    <property type="component" value="Unassembled WGS sequence"/>
</dbReference>
<sequence>MKISQDFENLGVQLLLRNFNAIDVTSTTWSCAFLEN</sequence>
<reference evidence="1" key="1">
    <citation type="submission" date="2021-02" db="EMBL/GenBank/DDBJ databases">
        <authorList>
            <person name="Nowell W R."/>
        </authorList>
    </citation>
    <scope>NUCLEOTIDE SEQUENCE</scope>
</reference>